<evidence type="ECO:0000313" key="1">
    <source>
        <dbReference type="EMBL" id="GIY18838.1"/>
    </source>
</evidence>
<reference evidence="1 2" key="1">
    <citation type="submission" date="2021-06" db="EMBL/GenBank/DDBJ databases">
        <title>Caerostris extrusa draft genome.</title>
        <authorList>
            <person name="Kono N."/>
            <person name="Arakawa K."/>
        </authorList>
    </citation>
    <scope>NUCLEOTIDE SEQUENCE [LARGE SCALE GENOMIC DNA]</scope>
</reference>
<accession>A0AAV4RA59</accession>
<dbReference type="EMBL" id="BPLR01007679">
    <property type="protein sequence ID" value="GIY18838.1"/>
    <property type="molecule type" value="Genomic_DNA"/>
</dbReference>
<proteinExistence type="predicted"/>
<keyword evidence="2" id="KW-1185">Reference proteome</keyword>
<organism evidence="1 2">
    <name type="scientific">Caerostris extrusa</name>
    <name type="common">Bark spider</name>
    <name type="synonym">Caerostris bankana</name>
    <dbReference type="NCBI Taxonomy" id="172846"/>
    <lineage>
        <taxon>Eukaryota</taxon>
        <taxon>Metazoa</taxon>
        <taxon>Ecdysozoa</taxon>
        <taxon>Arthropoda</taxon>
        <taxon>Chelicerata</taxon>
        <taxon>Arachnida</taxon>
        <taxon>Araneae</taxon>
        <taxon>Araneomorphae</taxon>
        <taxon>Entelegynae</taxon>
        <taxon>Araneoidea</taxon>
        <taxon>Araneidae</taxon>
        <taxon>Caerostris</taxon>
    </lineage>
</organism>
<evidence type="ECO:0000313" key="2">
    <source>
        <dbReference type="Proteomes" id="UP001054945"/>
    </source>
</evidence>
<protein>
    <submittedName>
        <fullName evidence="1">Uncharacterized protein</fullName>
    </submittedName>
</protein>
<dbReference type="Proteomes" id="UP001054945">
    <property type="component" value="Unassembled WGS sequence"/>
</dbReference>
<dbReference type="AlphaFoldDB" id="A0AAV4RA59"/>
<name>A0AAV4RA59_CAEEX</name>
<sequence>MNCHGADALSYNLSPTPCIHKECFCWCDVMRQLFQPRTVRGSLFWKEEKSILTLSESLSLSILFYNERPEGTQQQKKKEMDAQCEEER</sequence>
<comment type="caution">
    <text evidence="1">The sequence shown here is derived from an EMBL/GenBank/DDBJ whole genome shotgun (WGS) entry which is preliminary data.</text>
</comment>
<gene>
    <name evidence="1" type="ORF">CEXT_586571</name>
</gene>